<accession>A0A2V5H0H5</accession>
<dbReference type="AlphaFoldDB" id="A0A2V5H0H5"/>
<dbReference type="EMBL" id="KZ825157">
    <property type="protein sequence ID" value="PYI17338.1"/>
    <property type="molecule type" value="Genomic_DNA"/>
</dbReference>
<protein>
    <submittedName>
        <fullName evidence="1">Uncharacterized protein</fullName>
    </submittedName>
</protein>
<name>A0A2V5H0H5_ASPV1</name>
<gene>
    <name evidence="1" type="ORF">BO99DRAFT_404353</name>
</gene>
<reference evidence="1 2" key="1">
    <citation type="submission" date="2018-02" db="EMBL/GenBank/DDBJ databases">
        <title>The genomes of Aspergillus section Nigri reveals drivers in fungal speciation.</title>
        <authorList>
            <consortium name="DOE Joint Genome Institute"/>
            <person name="Vesth T.C."/>
            <person name="Nybo J."/>
            <person name="Theobald S."/>
            <person name="Brandl J."/>
            <person name="Frisvad J.C."/>
            <person name="Nielsen K.F."/>
            <person name="Lyhne E.K."/>
            <person name="Kogle M.E."/>
            <person name="Kuo A."/>
            <person name="Riley R."/>
            <person name="Clum A."/>
            <person name="Nolan M."/>
            <person name="Lipzen A."/>
            <person name="Salamov A."/>
            <person name="Henrissat B."/>
            <person name="Wiebenga A."/>
            <person name="De vries R.P."/>
            <person name="Grigoriev I.V."/>
            <person name="Mortensen U.H."/>
            <person name="Andersen M.R."/>
            <person name="Baker S.E."/>
        </authorList>
    </citation>
    <scope>NUCLEOTIDE SEQUENCE [LARGE SCALE GENOMIC DNA]</scope>
    <source>
        <strain evidence="1 2">CBS 115571</strain>
    </source>
</reference>
<dbReference type="Proteomes" id="UP000249829">
    <property type="component" value="Unassembled WGS sequence"/>
</dbReference>
<evidence type="ECO:0000313" key="1">
    <source>
        <dbReference type="EMBL" id="PYI17338.1"/>
    </source>
</evidence>
<organism evidence="1 2">
    <name type="scientific">Aspergillus violaceofuscus (strain CBS 115571)</name>
    <dbReference type="NCBI Taxonomy" id="1450538"/>
    <lineage>
        <taxon>Eukaryota</taxon>
        <taxon>Fungi</taxon>
        <taxon>Dikarya</taxon>
        <taxon>Ascomycota</taxon>
        <taxon>Pezizomycotina</taxon>
        <taxon>Eurotiomycetes</taxon>
        <taxon>Eurotiomycetidae</taxon>
        <taxon>Eurotiales</taxon>
        <taxon>Aspergillaceae</taxon>
        <taxon>Aspergillus</taxon>
    </lineage>
</organism>
<evidence type="ECO:0000313" key="2">
    <source>
        <dbReference type="Proteomes" id="UP000249829"/>
    </source>
</evidence>
<keyword evidence="2" id="KW-1185">Reference proteome</keyword>
<proteinExistence type="predicted"/>
<sequence length="54" mass="6142">MSLATLHAAHLDTFHSHMRLTPGARLHGYASSHALKSMELMELPNHGKHRDKNW</sequence>